<evidence type="ECO:0000313" key="1">
    <source>
        <dbReference type="EMBL" id="OQU84756.1"/>
    </source>
</evidence>
<sequence length="97" mass="11159">MYVAILKSVYVSSNLCMIVCECTFVGKVGQNLRQFNLPKVGYCFVLSRLPWDKLLFCSIYRIKDYTIYHSAACTLESVPWSSLQLKLNHCPQAKLMQ</sequence>
<protein>
    <submittedName>
        <fullName evidence="1">Uncharacterized protein</fullName>
    </submittedName>
</protein>
<dbReference type="Gramene" id="OQU84756">
    <property type="protein sequence ID" value="OQU84756"/>
    <property type="gene ID" value="SORBI_3004G117950"/>
</dbReference>
<reference evidence="1 2" key="1">
    <citation type="journal article" date="2009" name="Nature">
        <title>The Sorghum bicolor genome and the diversification of grasses.</title>
        <authorList>
            <person name="Paterson A.H."/>
            <person name="Bowers J.E."/>
            <person name="Bruggmann R."/>
            <person name="Dubchak I."/>
            <person name="Grimwood J."/>
            <person name="Gundlach H."/>
            <person name="Haberer G."/>
            <person name="Hellsten U."/>
            <person name="Mitros T."/>
            <person name="Poliakov A."/>
            <person name="Schmutz J."/>
            <person name="Spannagl M."/>
            <person name="Tang H."/>
            <person name="Wang X."/>
            <person name="Wicker T."/>
            <person name="Bharti A.K."/>
            <person name="Chapman J."/>
            <person name="Feltus F.A."/>
            <person name="Gowik U."/>
            <person name="Grigoriev I.V."/>
            <person name="Lyons E."/>
            <person name="Maher C.A."/>
            <person name="Martis M."/>
            <person name="Narechania A."/>
            <person name="Otillar R.P."/>
            <person name="Penning B.W."/>
            <person name="Salamov A.A."/>
            <person name="Wang Y."/>
            <person name="Zhang L."/>
            <person name="Carpita N.C."/>
            <person name="Freeling M."/>
            <person name="Gingle A.R."/>
            <person name="Hash C.T."/>
            <person name="Keller B."/>
            <person name="Klein P."/>
            <person name="Kresovich S."/>
            <person name="McCann M.C."/>
            <person name="Ming R."/>
            <person name="Peterson D.G."/>
            <person name="Mehboob-ur-Rahman"/>
            <person name="Ware D."/>
            <person name="Westhoff P."/>
            <person name="Mayer K.F."/>
            <person name="Messing J."/>
            <person name="Rokhsar D.S."/>
        </authorList>
    </citation>
    <scope>NUCLEOTIDE SEQUENCE [LARGE SCALE GENOMIC DNA]</scope>
    <source>
        <strain evidence="2">cv. BTx623</strain>
    </source>
</reference>
<organism evidence="1 2">
    <name type="scientific">Sorghum bicolor</name>
    <name type="common">Sorghum</name>
    <name type="synonym">Sorghum vulgare</name>
    <dbReference type="NCBI Taxonomy" id="4558"/>
    <lineage>
        <taxon>Eukaryota</taxon>
        <taxon>Viridiplantae</taxon>
        <taxon>Streptophyta</taxon>
        <taxon>Embryophyta</taxon>
        <taxon>Tracheophyta</taxon>
        <taxon>Spermatophyta</taxon>
        <taxon>Magnoliopsida</taxon>
        <taxon>Liliopsida</taxon>
        <taxon>Poales</taxon>
        <taxon>Poaceae</taxon>
        <taxon>PACMAD clade</taxon>
        <taxon>Panicoideae</taxon>
        <taxon>Andropogonodae</taxon>
        <taxon>Andropogoneae</taxon>
        <taxon>Sorghinae</taxon>
        <taxon>Sorghum</taxon>
    </lineage>
</organism>
<accession>A0A1Z5RMZ6</accession>
<reference evidence="2" key="2">
    <citation type="journal article" date="2018" name="Plant J.">
        <title>The Sorghum bicolor reference genome: improved assembly, gene annotations, a transcriptome atlas, and signatures of genome organization.</title>
        <authorList>
            <person name="McCormick R.F."/>
            <person name="Truong S.K."/>
            <person name="Sreedasyam A."/>
            <person name="Jenkins J."/>
            <person name="Shu S."/>
            <person name="Sims D."/>
            <person name="Kennedy M."/>
            <person name="Amirebrahimi M."/>
            <person name="Weers B.D."/>
            <person name="McKinley B."/>
            <person name="Mattison A."/>
            <person name="Morishige D.T."/>
            <person name="Grimwood J."/>
            <person name="Schmutz J."/>
            <person name="Mullet J.E."/>
        </authorList>
    </citation>
    <scope>NUCLEOTIDE SEQUENCE [LARGE SCALE GENOMIC DNA]</scope>
    <source>
        <strain evidence="2">cv. BTx623</strain>
    </source>
</reference>
<dbReference type="EMBL" id="CM000763">
    <property type="protein sequence ID" value="OQU84756.1"/>
    <property type="molecule type" value="Genomic_DNA"/>
</dbReference>
<gene>
    <name evidence="1" type="ORF">SORBI_3004G117950</name>
</gene>
<dbReference type="InParanoid" id="A0A1Z5RMZ6"/>
<dbReference type="Proteomes" id="UP000000768">
    <property type="component" value="Chromosome 4"/>
</dbReference>
<name>A0A1Z5RMZ6_SORBI</name>
<keyword evidence="2" id="KW-1185">Reference proteome</keyword>
<proteinExistence type="predicted"/>
<evidence type="ECO:0000313" key="2">
    <source>
        <dbReference type="Proteomes" id="UP000000768"/>
    </source>
</evidence>
<dbReference type="AlphaFoldDB" id="A0A1Z5RMZ6"/>